<organism evidence="1">
    <name type="scientific">Tanacetum cinerariifolium</name>
    <name type="common">Dalmatian daisy</name>
    <name type="synonym">Chrysanthemum cinerariifolium</name>
    <dbReference type="NCBI Taxonomy" id="118510"/>
    <lineage>
        <taxon>Eukaryota</taxon>
        <taxon>Viridiplantae</taxon>
        <taxon>Streptophyta</taxon>
        <taxon>Embryophyta</taxon>
        <taxon>Tracheophyta</taxon>
        <taxon>Spermatophyta</taxon>
        <taxon>Magnoliopsida</taxon>
        <taxon>eudicotyledons</taxon>
        <taxon>Gunneridae</taxon>
        <taxon>Pentapetalae</taxon>
        <taxon>asterids</taxon>
        <taxon>campanulids</taxon>
        <taxon>Asterales</taxon>
        <taxon>Asteraceae</taxon>
        <taxon>Asteroideae</taxon>
        <taxon>Anthemideae</taxon>
        <taxon>Anthemidinae</taxon>
        <taxon>Tanacetum</taxon>
    </lineage>
</organism>
<protein>
    <submittedName>
        <fullName evidence="1">Uncharacterized protein</fullName>
    </submittedName>
</protein>
<name>A0A699GZG8_TANCI</name>
<gene>
    <name evidence="1" type="ORF">Tci_263945</name>
</gene>
<dbReference type="EMBL" id="BKCJ010080324">
    <property type="protein sequence ID" value="GEW91969.1"/>
    <property type="molecule type" value="Genomic_DNA"/>
</dbReference>
<evidence type="ECO:0000313" key="1">
    <source>
        <dbReference type="EMBL" id="GEW91969.1"/>
    </source>
</evidence>
<reference evidence="1" key="1">
    <citation type="journal article" date="2019" name="Sci. Rep.">
        <title>Draft genome of Tanacetum cinerariifolium, the natural source of mosquito coil.</title>
        <authorList>
            <person name="Yamashiro T."/>
            <person name="Shiraishi A."/>
            <person name="Satake H."/>
            <person name="Nakayama K."/>
        </authorList>
    </citation>
    <scope>NUCLEOTIDE SEQUENCE</scope>
</reference>
<comment type="caution">
    <text evidence="1">The sequence shown here is derived from an EMBL/GenBank/DDBJ whole genome shotgun (WGS) entry which is preliminary data.</text>
</comment>
<accession>A0A699GZG8</accession>
<sequence length="247" mass="28573">MELVLELTQQEHPSDTYVFTVKMEILLEAKSIKLYDSLLQAGNSCQGESSLKGILPNHRSVLTDPKMDVVIPDFSSAMSIQSHILIHYQQIQRHHDNAVMVQKSMSMSVRRSQHHKDTTYHMLIIGDYIRLVISRKPKDHIQRQARWNNAKDHYTKYKDIIKDYELEQMINSKTAKLQLVFSGVTSLRGRLGKLIQKLLLNQNCMSYLVRAYYSISPTRSKAIEYIISIGSFVKALVLNHYVLVRKI</sequence>
<dbReference type="AlphaFoldDB" id="A0A699GZG8"/>
<proteinExistence type="predicted"/>
<feature type="non-terminal residue" evidence="1">
    <location>
        <position position="247"/>
    </location>
</feature>